<gene>
    <name evidence="2" type="ORF">B0H16DRAFT_1257538</name>
</gene>
<evidence type="ECO:0000313" key="3">
    <source>
        <dbReference type="Proteomes" id="UP001215598"/>
    </source>
</evidence>
<feature type="compositionally biased region" description="Pro residues" evidence="1">
    <location>
        <begin position="24"/>
        <end position="34"/>
    </location>
</feature>
<dbReference type="Proteomes" id="UP001215598">
    <property type="component" value="Unassembled WGS sequence"/>
</dbReference>
<evidence type="ECO:0000313" key="2">
    <source>
        <dbReference type="EMBL" id="KAJ7765213.1"/>
    </source>
</evidence>
<dbReference type="Gene3D" id="3.40.50.2000">
    <property type="entry name" value="Glycogen Phosphorylase B"/>
    <property type="match status" value="1"/>
</dbReference>
<dbReference type="AlphaFoldDB" id="A0AAD7JHX9"/>
<name>A0AAD7JHX9_9AGAR</name>
<comment type="caution">
    <text evidence="2">The sequence shown here is derived from an EMBL/GenBank/DDBJ whole genome shotgun (WGS) entry which is preliminary data.</text>
</comment>
<keyword evidence="3" id="KW-1185">Reference proteome</keyword>
<sequence>LIIGWTGDILTAPPAAPLSSPIASLPPPSTPQPIPSDSVTEEERAKLEDALGTYQPAESGPDDDRKTVYVMVWLEDAVAHGHYDGDCKQNIASGDASQEHYAVYAAANQAFAERIKSV</sequence>
<feature type="non-terminal residue" evidence="2">
    <location>
        <position position="118"/>
    </location>
</feature>
<feature type="region of interest" description="Disordered" evidence="1">
    <location>
        <begin position="12"/>
        <end position="44"/>
    </location>
</feature>
<proteinExistence type="predicted"/>
<feature type="non-terminal residue" evidence="2">
    <location>
        <position position="1"/>
    </location>
</feature>
<protein>
    <submittedName>
        <fullName evidence="2">Uncharacterized protein</fullName>
    </submittedName>
</protein>
<evidence type="ECO:0000256" key="1">
    <source>
        <dbReference type="SAM" id="MobiDB-lite"/>
    </source>
</evidence>
<reference evidence="2" key="1">
    <citation type="submission" date="2023-03" db="EMBL/GenBank/DDBJ databases">
        <title>Massive genome expansion in bonnet fungi (Mycena s.s.) driven by repeated elements and novel gene families across ecological guilds.</title>
        <authorList>
            <consortium name="Lawrence Berkeley National Laboratory"/>
            <person name="Harder C.B."/>
            <person name="Miyauchi S."/>
            <person name="Viragh M."/>
            <person name="Kuo A."/>
            <person name="Thoen E."/>
            <person name="Andreopoulos B."/>
            <person name="Lu D."/>
            <person name="Skrede I."/>
            <person name="Drula E."/>
            <person name="Henrissat B."/>
            <person name="Morin E."/>
            <person name="Kohler A."/>
            <person name="Barry K."/>
            <person name="LaButti K."/>
            <person name="Morin E."/>
            <person name="Salamov A."/>
            <person name="Lipzen A."/>
            <person name="Mereny Z."/>
            <person name="Hegedus B."/>
            <person name="Baldrian P."/>
            <person name="Stursova M."/>
            <person name="Weitz H."/>
            <person name="Taylor A."/>
            <person name="Grigoriev I.V."/>
            <person name="Nagy L.G."/>
            <person name="Martin F."/>
            <person name="Kauserud H."/>
        </authorList>
    </citation>
    <scope>NUCLEOTIDE SEQUENCE</scope>
    <source>
        <strain evidence="2">CBHHK182m</strain>
    </source>
</reference>
<accession>A0AAD7JHX9</accession>
<organism evidence="2 3">
    <name type="scientific">Mycena metata</name>
    <dbReference type="NCBI Taxonomy" id="1033252"/>
    <lineage>
        <taxon>Eukaryota</taxon>
        <taxon>Fungi</taxon>
        <taxon>Dikarya</taxon>
        <taxon>Basidiomycota</taxon>
        <taxon>Agaricomycotina</taxon>
        <taxon>Agaricomycetes</taxon>
        <taxon>Agaricomycetidae</taxon>
        <taxon>Agaricales</taxon>
        <taxon>Marasmiineae</taxon>
        <taxon>Mycenaceae</taxon>
        <taxon>Mycena</taxon>
    </lineage>
</organism>
<dbReference type="EMBL" id="JARKIB010000026">
    <property type="protein sequence ID" value="KAJ7765213.1"/>
    <property type="molecule type" value="Genomic_DNA"/>
</dbReference>
<feature type="compositionally biased region" description="Low complexity" evidence="1">
    <location>
        <begin position="12"/>
        <end position="23"/>
    </location>
</feature>